<dbReference type="EMBL" id="AP023098">
    <property type="protein sequence ID" value="BCE85912.1"/>
    <property type="molecule type" value="Genomic_DNA"/>
</dbReference>
<evidence type="ECO:0000313" key="2">
    <source>
        <dbReference type="EMBL" id="BCE24923.1"/>
    </source>
</evidence>
<feature type="compositionally biased region" description="Basic residues" evidence="1">
    <location>
        <begin position="141"/>
        <end position="152"/>
    </location>
</feature>
<evidence type="ECO:0000313" key="7">
    <source>
        <dbReference type="EMBL" id="BCE68606.1"/>
    </source>
</evidence>
<evidence type="ECO:0000313" key="8">
    <source>
        <dbReference type="EMBL" id="BCE77297.1"/>
    </source>
</evidence>
<protein>
    <submittedName>
        <fullName evidence="6">Uncharacterized protein</fullName>
    </submittedName>
</protein>
<proteinExistence type="predicted"/>
<reference evidence="2" key="1">
    <citation type="submission" date="2020-05" db="EMBL/GenBank/DDBJ databases">
        <title>Complete genome sequence of Bradyrhizobium diazoefficiens XF1 isolated from soybean nodule.</title>
        <authorList>
            <person name="Noda R."/>
            <person name="Kakizaki K."/>
            <person name="Minamisawa K."/>
        </authorList>
    </citation>
    <scope>NUCLEOTIDE SEQUENCE</scope>
    <source>
        <strain evidence="2">XF1</strain>
    </source>
</reference>
<gene>
    <name evidence="10" type="ORF">XF10B_74800</name>
    <name evidence="2" type="ORF">XF1B_76040</name>
    <name evidence="3" type="ORF">XF2B_74580</name>
    <name evidence="4" type="ORF">XF3B_74010</name>
    <name evidence="5" type="ORF">XF4B_75310</name>
    <name evidence="6" type="ORF">XF5B_74360</name>
    <name evidence="7" type="ORF">XF6B_74050</name>
    <name evidence="8" type="ORF">XF8B_74080</name>
    <name evidence="9" type="ORF">XF9B_73330</name>
</gene>
<evidence type="ECO:0000313" key="4">
    <source>
        <dbReference type="EMBL" id="BCE42370.1"/>
    </source>
</evidence>
<dbReference type="EMBL" id="AP023091">
    <property type="protein sequence ID" value="BCE24923.1"/>
    <property type="molecule type" value="Genomic_DNA"/>
</dbReference>
<evidence type="ECO:0000256" key="1">
    <source>
        <dbReference type="SAM" id="MobiDB-lite"/>
    </source>
</evidence>
<evidence type="ECO:0000313" key="3">
    <source>
        <dbReference type="EMBL" id="BCE33689.1"/>
    </source>
</evidence>
<reference evidence="9" key="9">
    <citation type="submission" date="2020-05" db="EMBL/GenBank/DDBJ databases">
        <title>Complete genome sequence of Bradyrhizobium diazoefficiens XF9 isolated from soybean nodule.</title>
        <authorList>
            <person name="Noda R."/>
            <person name="Kakizaki K."/>
            <person name="Minamisawa K."/>
        </authorList>
    </citation>
    <scope>NUCLEOTIDE SEQUENCE</scope>
    <source>
        <strain evidence="9">XF9</strain>
    </source>
</reference>
<dbReference type="EMBL" id="AP023099">
    <property type="protein sequence ID" value="BCE94682.1"/>
    <property type="molecule type" value="Genomic_DNA"/>
</dbReference>
<organism evidence="6">
    <name type="scientific">Bradyrhizobium diazoefficiens</name>
    <dbReference type="NCBI Taxonomy" id="1355477"/>
    <lineage>
        <taxon>Bacteria</taxon>
        <taxon>Pseudomonadati</taxon>
        <taxon>Pseudomonadota</taxon>
        <taxon>Alphaproteobacteria</taxon>
        <taxon>Hyphomicrobiales</taxon>
        <taxon>Nitrobacteraceae</taxon>
        <taxon>Bradyrhizobium</taxon>
    </lineage>
</organism>
<evidence type="ECO:0000313" key="6">
    <source>
        <dbReference type="EMBL" id="BCE59924.1"/>
    </source>
</evidence>
<dbReference type="RefSeq" id="WP_051000251.1">
    <property type="nucleotide sequence ID" value="NZ_AP022639.1"/>
</dbReference>
<dbReference type="GeneID" id="46496261"/>
<name>A0A810A5Y9_9BRAD</name>
<reference evidence="10" key="2">
    <citation type="submission" date="2020-05" db="EMBL/GenBank/DDBJ databases">
        <title>Complete genome sequence of Bradyrhizobium diazoefficiens XF10 isolated from soybean nodule.</title>
        <authorList>
            <person name="Noda R."/>
            <person name="Kakizaki K."/>
            <person name="Minamisawa K."/>
        </authorList>
    </citation>
    <scope>NUCLEOTIDE SEQUENCE</scope>
    <source>
        <strain evidence="10">XF10</strain>
    </source>
</reference>
<reference evidence="5" key="5">
    <citation type="submission" date="2020-05" db="EMBL/GenBank/DDBJ databases">
        <title>Complete genome sequence of Bradyrhizobium diazoefficiens XF4 isolated from soybean nodule.</title>
        <authorList>
            <person name="Noda R."/>
            <person name="Kakizaki K."/>
            <person name="Minamisawa K."/>
        </authorList>
    </citation>
    <scope>NUCLEOTIDE SEQUENCE</scope>
    <source>
        <strain evidence="5">XF4</strain>
    </source>
</reference>
<dbReference type="EMBL" id="AP023097">
    <property type="protein sequence ID" value="BCE77297.1"/>
    <property type="molecule type" value="Genomic_DNA"/>
</dbReference>
<reference evidence="7" key="7">
    <citation type="submission" date="2020-05" db="EMBL/GenBank/DDBJ databases">
        <title>Complete genome sequence of Bradyrhizobium diazoefficiens XF6 isolated from soybean nodule.</title>
        <authorList>
            <person name="Noda R."/>
            <person name="Kakizaki K."/>
            <person name="Minamisawa K."/>
        </authorList>
    </citation>
    <scope>NUCLEOTIDE SEQUENCE</scope>
    <source>
        <strain evidence="7">XF6</strain>
    </source>
</reference>
<dbReference type="EMBL" id="AP023095">
    <property type="protein sequence ID" value="BCE59924.1"/>
    <property type="molecule type" value="Genomic_DNA"/>
</dbReference>
<reference evidence="3" key="3">
    <citation type="submission" date="2020-05" db="EMBL/GenBank/DDBJ databases">
        <title>Complete genome sequence of Bradyrhizobium diazoefficiens XF2 isolated from soybean nodule.</title>
        <authorList>
            <person name="Noda R."/>
            <person name="Kakizaki K."/>
            <person name="Minamisawa K."/>
        </authorList>
    </citation>
    <scope>NUCLEOTIDE SEQUENCE</scope>
    <source>
        <strain evidence="3">XF2</strain>
    </source>
</reference>
<evidence type="ECO:0000313" key="9">
    <source>
        <dbReference type="EMBL" id="BCE85912.1"/>
    </source>
</evidence>
<sequence>MSRKSVLSRRASAAVEPEMPLRAYFLSAGGALLLLLLAADWVLPAPSPSRLTEQHSALPPIRIHSERRGPEAAVIDTSGFGLRPAPAEHDIAQAPPQLPETEVGGAVVRDDDGNPAAADLRVRESLAQLQPAVHDQAGRGSPHRIAARRHKLAPARPRKLWRSARHPGFQISRYAFVPN</sequence>
<dbReference type="AlphaFoldDB" id="A0A810A5Y9"/>
<evidence type="ECO:0000313" key="10">
    <source>
        <dbReference type="EMBL" id="BCE94682.1"/>
    </source>
</evidence>
<feature type="region of interest" description="Disordered" evidence="1">
    <location>
        <begin position="133"/>
        <end position="152"/>
    </location>
</feature>
<dbReference type="EMBL" id="AP023092">
    <property type="protein sequence ID" value="BCE33689.1"/>
    <property type="molecule type" value="Genomic_DNA"/>
</dbReference>
<dbReference type="EMBL" id="AP023093">
    <property type="protein sequence ID" value="BCE42370.1"/>
    <property type="molecule type" value="Genomic_DNA"/>
</dbReference>
<dbReference type="EMBL" id="AP023096">
    <property type="protein sequence ID" value="BCE68606.1"/>
    <property type="molecule type" value="Genomic_DNA"/>
</dbReference>
<accession>A0A810A5Y9</accession>
<evidence type="ECO:0000313" key="5">
    <source>
        <dbReference type="EMBL" id="BCE51182.1"/>
    </source>
</evidence>
<reference evidence="8" key="8">
    <citation type="submission" date="2020-05" db="EMBL/GenBank/DDBJ databases">
        <title>Complete genome sequence of Bradyrhizobium diazoefficiens XF8 isolated from soybean nodule.</title>
        <authorList>
            <person name="Noda R."/>
            <person name="Kakizaki K."/>
            <person name="Minamisawa K."/>
        </authorList>
    </citation>
    <scope>NUCLEOTIDE SEQUENCE</scope>
    <source>
        <strain evidence="8">XF8</strain>
    </source>
</reference>
<reference evidence="6" key="6">
    <citation type="submission" date="2020-05" db="EMBL/GenBank/DDBJ databases">
        <title>Complete genome sequence of Bradyrhizobium diazoefficiens XF5 isolated from soybean nodule.</title>
        <authorList>
            <person name="Noda R."/>
            <person name="Kakizaki K."/>
            <person name="Minamisawa K."/>
        </authorList>
    </citation>
    <scope>NUCLEOTIDE SEQUENCE</scope>
    <source>
        <strain evidence="6">XF5</strain>
    </source>
</reference>
<reference evidence="4" key="4">
    <citation type="submission" date="2020-05" db="EMBL/GenBank/DDBJ databases">
        <title>Complete genome sequence of Bradyrhizobium diazoefficiens XF3 isolated from soybean nodule.</title>
        <authorList>
            <person name="Noda R."/>
            <person name="Kakizaki K."/>
            <person name="Minamisawa K."/>
        </authorList>
    </citation>
    <scope>NUCLEOTIDE SEQUENCE</scope>
    <source>
        <strain evidence="4">XF3</strain>
    </source>
</reference>
<dbReference type="EMBL" id="AP023094">
    <property type="protein sequence ID" value="BCE51182.1"/>
    <property type="molecule type" value="Genomic_DNA"/>
</dbReference>